<accession>A0A7X4RUN5</accession>
<name>A0A7X4RUN5_9VIBR</name>
<dbReference type="Proteomes" id="UP000462621">
    <property type="component" value="Unassembled WGS sequence"/>
</dbReference>
<dbReference type="RefSeq" id="WP_161154600.1">
    <property type="nucleotide sequence ID" value="NZ_WEKT01000012.1"/>
</dbReference>
<dbReference type="PANTHER" id="PTHR35841">
    <property type="entry name" value="PHOSPHONATES-BINDING PERIPLASMIC PROTEIN"/>
    <property type="match status" value="1"/>
</dbReference>
<keyword evidence="3" id="KW-1185">Reference proteome</keyword>
<dbReference type="Gene3D" id="3.40.190.10">
    <property type="entry name" value="Periplasmic binding protein-like II"/>
    <property type="match status" value="2"/>
</dbReference>
<dbReference type="PANTHER" id="PTHR35841:SF1">
    <property type="entry name" value="PHOSPHONATES-BINDING PERIPLASMIC PROTEIN"/>
    <property type="match status" value="1"/>
</dbReference>
<feature type="signal peptide" evidence="1">
    <location>
        <begin position="1"/>
        <end position="18"/>
    </location>
</feature>
<sequence length="268" mass="30132">MKVLWWLVCCLIVTPVSAQHISFAIVPQQSAIELVKNWGPLLKYLSEKTGYNVQFRTAKDIPEFEQRLANGEYDFAYMNPYHYVVFHDRANYQAMLRQGNKQLKGILVVRKDTPIKSIQELDGKTIAFPSPAAFAATLVTSAELSSENIHFDAQFVSSHDSVYLNVAKGFFIAGGGVIRTFNNTPEAVRNQLKVLWTSKGYTPHAFAYRGDIDPKIVNDIKMALLDLNTTEKGRALLRNLGFPNLVNAKDSDWDSIRALNINALATYQ</sequence>
<gene>
    <name evidence="2" type="ORF">F9817_08805</name>
</gene>
<reference evidence="2 3" key="1">
    <citation type="submission" date="2019-10" db="EMBL/GenBank/DDBJ databases">
        <title>Vibrio sp. nov. isolated from a shrimp pond.</title>
        <authorList>
            <person name="Gomez-Gil B."/>
            <person name="Enciso-Ibarra J."/>
            <person name="Enciso-Ibarra K."/>
            <person name="Bolan-Mejia C."/>
        </authorList>
    </citation>
    <scope>NUCLEOTIDE SEQUENCE [LARGE SCALE GENOMIC DNA]</scope>
    <source>
        <strain evidence="2 3">CAIM 722</strain>
    </source>
</reference>
<dbReference type="EMBL" id="WEKT01000012">
    <property type="protein sequence ID" value="MZI93294.1"/>
    <property type="molecule type" value="Genomic_DNA"/>
</dbReference>
<dbReference type="CDD" id="cd01071">
    <property type="entry name" value="PBP2_PhnD_like"/>
    <property type="match status" value="1"/>
</dbReference>
<protein>
    <submittedName>
        <fullName evidence="2">PhnD/SsuA/transferrin family substrate-binding protein</fullName>
    </submittedName>
</protein>
<evidence type="ECO:0000313" key="2">
    <source>
        <dbReference type="EMBL" id="MZI93294.1"/>
    </source>
</evidence>
<dbReference type="Pfam" id="PF12974">
    <property type="entry name" value="Phosphonate-bd"/>
    <property type="match status" value="1"/>
</dbReference>
<dbReference type="AlphaFoldDB" id="A0A7X4RUN5"/>
<keyword evidence="1" id="KW-0732">Signal</keyword>
<organism evidence="2 3">
    <name type="scientific">Vibrio eleionomae</name>
    <dbReference type="NCBI Taxonomy" id="2653505"/>
    <lineage>
        <taxon>Bacteria</taxon>
        <taxon>Pseudomonadati</taxon>
        <taxon>Pseudomonadota</taxon>
        <taxon>Gammaproteobacteria</taxon>
        <taxon>Vibrionales</taxon>
        <taxon>Vibrionaceae</taxon>
        <taxon>Vibrio</taxon>
    </lineage>
</organism>
<comment type="caution">
    <text evidence="2">The sequence shown here is derived from an EMBL/GenBank/DDBJ whole genome shotgun (WGS) entry which is preliminary data.</text>
</comment>
<evidence type="ECO:0000256" key="1">
    <source>
        <dbReference type="SAM" id="SignalP"/>
    </source>
</evidence>
<dbReference type="SUPFAM" id="SSF53850">
    <property type="entry name" value="Periplasmic binding protein-like II"/>
    <property type="match status" value="1"/>
</dbReference>
<evidence type="ECO:0000313" key="3">
    <source>
        <dbReference type="Proteomes" id="UP000462621"/>
    </source>
</evidence>
<proteinExistence type="predicted"/>
<feature type="chain" id="PRO_5031422966" evidence="1">
    <location>
        <begin position="19"/>
        <end position="268"/>
    </location>
</feature>